<dbReference type="Gene3D" id="3.90.1150.10">
    <property type="entry name" value="Aspartate Aminotransferase, domain 1"/>
    <property type="match status" value="2"/>
</dbReference>
<evidence type="ECO:0000256" key="4">
    <source>
        <dbReference type="ARBA" id="ARBA00011690"/>
    </source>
</evidence>
<comment type="cofactor">
    <cofactor evidence="1 8 9">
        <name>pyridoxal 5'-phosphate</name>
        <dbReference type="ChEBI" id="CHEBI:597326"/>
    </cofactor>
</comment>
<feature type="region of interest" description="Disordered" evidence="10">
    <location>
        <begin position="1"/>
        <end position="27"/>
    </location>
</feature>
<evidence type="ECO:0000256" key="10">
    <source>
        <dbReference type="SAM" id="MobiDB-lite"/>
    </source>
</evidence>
<dbReference type="FunFam" id="3.40.640.10:FF:000007">
    <property type="entry name" value="glycine dehydrogenase (Decarboxylating), mitochondrial"/>
    <property type="match status" value="1"/>
</dbReference>
<name>A0A951P7K9_9CYAN</name>
<evidence type="ECO:0000256" key="3">
    <source>
        <dbReference type="ARBA" id="ARBA00010756"/>
    </source>
</evidence>
<comment type="subunit">
    <text evidence="4 8">The glycine cleavage system is composed of four proteins: P, T, L and H.</text>
</comment>
<dbReference type="InterPro" id="IPR049315">
    <property type="entry name" value="GDC-P_N"/>
</dbReference>
<reference evidence="13" key="2">
    <citation type="journal article" date="2022" name="Microbiol. Resour. Announc.">
        <title>Metagenome Sequencing to Explore Phylogenomics of Terrestrial Cyanobacteria.</title>
        <authorList>
            <person name="Ward R.D."/>
            <person name="Stajich J.E."/>
            <person name="Johansen J.R."/>
            <person name="Huntemann M."/>
            <person name="Clum A."/>
            <person name="Foster B."/>
            <person name="Foster B."/>
            <person name="Roux S."/>
            <person name="Palaniappan K."/>
            <person name="Varghese N."/>
            <person name="Mukherjee S."/>
            <person name="Reddy T.B.K."/>
            <person name="Daum C."/>
            <person name="Copeland A."/>
            <person name="Chen I.A."/>
            <person name="Ivanova N.N."/>
            <person name="Kyrpides N.C."/>
            <person name="Shapiro N."/>
            <person name="Eloe-Fadrosh E.A."/>
            <person name="Pietrasiak N."/>
        </authorList>
    </citation>
    <scope>NUCLEOTIDE SEQUENCE</scope>
    <source>
        <strain evidence="13">GSE-TBD4-15B</strain>
    </source>
</reference>
<dbReference type="Gene3D" id="3.40.640.10">
    <property type="entry name" value="Type I PLP-dependent aspartate aminotransferase-like (Major domain)"/>
    <property type="match status" value="2"/>
</dbReference>
<comment type="function">
    <text evidence="2 8">The glycine cleavage system catalyzes the degradation of glycine. The P protein binds the alpha-amino group of glycine through its pyridoxal phosphate cofactor; CO(2) is released and the remaining methylamine moiety is then transferred to the lipoamide cofactor of the H protein.</text>
</comment>
<dbReference type="CDD" id="cd00613">
    <property type="entry name" value="GDC-P"/>
    <property type="match status" value="2"/>
</dbReference>
<dbReference type="SUPFAM" id="SSF53383">
    <property type="entry name" value="PLP-dependent transferases"/>
    <property type="match status" value="2"/>
</dbReference>
<gene>
    <name evidence="8 13" type="primary">gcvP</name>
    <name evidence="13" type="ORF">KME07_03455</name>
</gene>
<feature type="domain" description="Glycine cleavage system P-protein N-terminal" evidence="11">
    <location>
        <begin position="513"/>
        <end position="769"/>
    </location>
</feature>
<accession>A0A951P7K9</accession>
<evidence type="ECO:0000256" key="1">
    <source>
        <dbReference type="ARBA" id="ARBA00001933"/>
    </source>
</evidence>
<dbReference type="InterPro" id="IPR015424">
    <property type="entry name" value="PyrdxlP-dep_Trfase"/>
</dbReference>
<dbReference type="Pfam" id="PF21478">
    <property type="entry name" value="GcvP2_C"/>
    <property type="match status" value="1"/>
</dbReference>
<organism evidence="13 14">
    <name type="scientific">Pegethrix bostrychoides GSE-TBD4-15B</name>
    <dbReference type="NCBI Taxonomy" id="2839662"/>
    <lineage>
        <taxon>Bacteria</taxon>
        <taxon>Bacillati</taxon>
        <taxon>Cyanobacteriota</taxon>
        <taxon>Cyanophyceae</taxon>
        <taxon>Oculatellales</taxon>
        <taxon>Oculatellaceae</taxon>
        <taxon>Pegethrix</taxon>
    </lineage>
</organism>
<dbReference type="Pfam" id="PF02347">
    <property type="entry name" value="GDC-P"/>
    <property type="match status" value="2"/>
</dbReference>
<comment type="caution">
    <text evidence="13">The sequence shown here is derived from an EMBL/GenBank/DDBJ whole genome shotgun (WGS) entry which is preliminary data.</text>
</comment>
<dbReference type="GO" id="GO:0005829">
    <property type="term" value="C:cytosol"/>
    <property type="evidence" value="ECO:0007669"/>
    <property type="project" value="TreeGrafter"/>
</dbReference>
<dbReference type="GO" id="GO:0005960">
    <property type="term" value="C:glycine cleavage complex"/>
    <property type="evidence" value="ECO:0007669"/>
    <property type="project" value="TreeGrafter"/>
</dbReference>
<evidence type="ECO:0000259" key="12">
    <source>
        <dbReference type="Pfam" id="PF21478"/>
    </source>
</evidence>
<comment type="catalytic activity">
    <reaction evidence="7 8">
        <text>N(6)-[(R)-lipoyl]-L-lysyl-[glycine-cleavage complex H protein] + glycine + H(+) = N(6)-[(R)-S(8)-aminomethyldihydrolipoyl]-L-lysyl-[glycine-cleavage complex H protein] + CO2</text>
        <dbReference type="Rhea" id="RHEA:24304"/>
        <dbReference type="Rhea" id="RHEA-COMP:10494"/>
        <dbReference type="Rhea" id="RHEA-COMP:10495"/>
        <dbReference type="ChEBI" id="CHEBI:15378"/>
        <dbReference type="ChEBI" id="CHEBI:16526"/>
        <dbReference type="ChEBI" id="CHEBI:57305"/>
        <dbReference type="ChEBI" id="CHEBI:83099"/>
        <dbReference type="ChEBI" id="CHEBI:83143"/>
        <dbReference type="EC" id="1.4.4.2"/>
    </reaction>
</comment>
<evidence type="ECO:0000256" key="2">
    <source>
        <dbReference type="ARBA" id="ARBA00003788"/>
    </source>
</evidence>
<dbReference type="PANTHER" id="PTHR11773:SF1">
    <property type="entry name" value="GLYCINE DEHYDROGENASE (DECARBOXYLATING), MITOCHONDRIAL"/>
    <property type="match status" value="1"/>
</dbReference>
<comment type="similarity">
    <text evidence="3 8">Belongs to the GcvP family.</text>
</comment>
<feature type="modified residue" description="N6-(pyridoxal phosphate)lysine" evidence="8 9">
    <location>
        <position position="738"/>
    </location>
</feature>
<keyword evidence="5 8" id="KW-0663">Pyridoxal phosphate</keyword>
<feature type="compositionally biased region" description="Low complexity" evidence="10">
    <location>
        <begin position="8"/>
        <end position="27"/>
    </location>
</feature>
<reference evidence="13" key="1">
    <citation type="submission" date="2021-05" db="EMBL/GenBank/DDBJ databases">
        <authorList>
            <person name="Pietrasiak N."/>
            <person name="Ward R."/>
            <person name="Stajich J.E."/>
            <person name="Kurbessoian T."/>
        </authorList>
    </citation>
    <scope>NUCLEOTIDE SEQUENCE</scope>
    <source>
        <strain evidence="13">GSE-TBD4-15B</strain>
    </source>
</reference>
<dbReference type="InterPro" id="IPR015421">
    <property type="entry name" value="PyrdxlP-dep_Trfase_major"/>
</dbReference>
<dbReference type="GO" id="GO:0004375">
    <property type="term" value="F:glycine dehydrogenase (decarboxylating) activity"/>
    <property type="evidence" value="ECO:0007669"/>
    <property type="project" value="UniProtKB-EC"/>
</dbReference>
<sequence length="1001" mass="108818">MSSERSPDLLSPLQLASDSSSSLTSDLTSDDFYSPVSGVSLSPVAQKSQDDFQRRHIAPNAAEIEAMLGKLELESLQALVERAVPAAIRIHRPLQTGAARSEPELLAELKAIASKNQIFRSYIGMGYANCFTPTVIQRNILENPGWYTQYTPYQPEIAQGRLEALLNYQTLIIDLTGLEIANASLLDEGTAAAEAMTMSYGLSKSHAKRFWVSELCHPQTIDVVKTRALPLGIEIIVGDHRQAELDGTFGLLLQYPATDGAVYDYESVIQQAHQAGTLVTVAADLLSLTLLKPPGEFGADIVVGNSQRFGVPMGYGGPHAAFFATRETYKRQIPGRLVGISRDVTGQPALRLALQTREQHIRRDKATSNICTAQVLLAIMAGMYAVYHGADGLRRIASQIHSLTVSLATGLSELGYSLGSQPYFDTLRVEVGHQQAEILSRALLHQINLRPLGKTAVGISLDETTRPEDVQELLAIFAGAPVPHAVIDSSLQIPDALQRHTPYLTHPVFSRYQSETELLRYMHRLQAKDLSLTTAMIPLGSCTMKLNATSEMIPVTWPEFANLHPFVPLNQAEGYQIMFRQLETWLAEITGFDGISLQPNAGSQGEYTGLLVIRQYHQQRGEAHRHICLIPESAHGTNPASAVMAGMKVVPVACDEQGNIDIADLTAKAEKHAANLAALMVTYPSTHGVFEAGILEICEAVHRQGGQVYMDGANMNAQVGLCRPADFGADVCHLNLHKTFCIPHGGGGPGMGPIGVKAHLIPFLPGHSVVTMPSKTPNQTAAQIGAVAAAPWGSGAILPISWMYIGLMGGAGLTRATEVAILNANYIAKRLEGHYPVLYKGESGLVAHECILDLRQFKKSAGIEVDDIAKRLIDYGFHPPTVSWPVAGTIMVEPTESESKAELDRFCDAMIAIRQEIAAIESGEADPQNNLLKHAPHSAATLLSDDWDRPYSRQQAAYPTAWTRQHKFWAAVDRIDNAYGDRHLVCACLPMQAYADQSMVN</sequence>
<dbReference type="NCBIfam" id="NF003346">
    <property type="entry name" value="PRK04366.1"/>
    <property type="match status" value="1"/>
</dbReference>
<dbReference type="FunFam" id="3.40.640.10:FF:000005">
    <property type="entry name" value="Glycine dehydrogenase (decarboxylating), mitochondrial"/>
    <property type="match status" value="1"/>
</dbReference>
<dbReference type="GO" id="GO:0019464">
    <property type="term" value="P:glycine decarboxylation via glycine cleavage system"/>
    <property type="evidence" value="ECO:0007669"/>
    <property type="project" value="UniProtKB-UniRule"/>
</dbReference>
<protein>
    <recommendedName>
        <fullName evidence="8">Glycine dehydrogenase (decarboxylating)</fullName>
        <ecNumber evidence="8">1.4.4.2</ecNumber>
    </recommendedName>
    <alternativeName>
        <fullName evidence="8">Glycine cleavage system P-protein</fullName>
    </alternativeName>
    <alternativeName>
        <fullName evidence="8">Glycine decarboxylase</fullName>
    </alternativeName>
    <alternativeName>
        <fullName evidence="8">Glycine dehydrogenase (aminomethyl-transferring)</fullName>
    </alternativeName>
</protein>
<feature type="domain" description="Glycine cleavage system P-protein N-terminal" evidence="11">
    <location>
        <begin position="54"/>
        <end position="477"/>
    </location>
</feature>
<keyword evidence="6 8" id="KW-0560">Oxidoreductase</keyword>
<dbReference type="InterPro" id="IPR049316">
    <property type="entry name" value="GDC-P_C"/>
</dbReference>
<dbReference type="PANTHER" id="PTHR11773">
    <property type="entry name" value="GLYCINE DEHYDROGENASE, DECARBOXYLATING"/>
    <property type="match status" value="1"/>
</dbReference>
<evidence type="ECO:0000256" key="9">
    <source>
        <dbReference type="PIRSR" id="PIRSR603437-50"/>
    </source>
</evidence>
<dbReference type="NCBIfam" id="TIGR00461">
    <property type="entry name" value="gcvP"/>
    <property type="match status" value="1"/>
</dbReference>
<dbReference type="EC" id="1.4.4.2" evidence="8"/>
<evidence type="ECO:0000313" key="13">
    <source>
        <dbReference type="EMBL" id="MBW4464482.1"/>
    </source>
</evidence>
<dbReference type="InterPro" id="IPR015422">
    <property type="entry name" value="PyrdxlP-dep_Trfase_small"/>
</dbReference>
<evidence type="ECO:0000313" key="14">
    <source>
        <dbReference type="Proteomes" id="UP000707356"/>
    </source>
</evidence>
<evidence type="ECO:0000259" key="11">
    <source>
        <dbReference type="Pfam" id="PF02347"/>
    </source>
</evidence>
<dbReference type="HAMAP" id="MF_00711">
    <property type="entry name" value="GcvP"/>
    <property type="match status" value="1"/>
</dbReference>
<dbReference type="FunFam" id="3.90.1150.10:FF:000007">
    <property type="entry name" value="Glycine dehydrogenase (decarboxylating), mitochondrial"/>
    <property type="match status" value="1"/>
</dbReference>
<evidence type="ECO:0000256" key="5">
    <source>
        <dbReference type="ARBA" id="ARBA00022898"/>
    </source>
</evidence>
<dbReference type="Proteomes" id="UP000707356">
    <property type="component" value="Unassembled WGS sequence"/>
</dbReference>
<feature type="domain" description="Glycine dehydrogenase C-terminal" evidence="12">
    <location>
        <begin position="816"/>
        <end position="937"/>
    </location>
</feature>
<evidence type="ECO:0000256" key="8">
    <source>
        <dbReference type="HAMAP-Rule" id="MF_00711"/>
    </source>
</evidence>
<dbReference type="GO" id="GO:0016594">
    <property type="term" value="F:glycine binding"/>
    <property type="evidence" value="ECO:0007669"/>
    <property type="project" value="TreeGrafter"/>
</dbReference>
<dbReference type="GO" id="GO:0030170">
    <property type="term" value="F:pyridoxal phosphate binding"/>
    <property type="evidence" value="ECO:0007669"/>
    <property type="project" value="TreeGrafter"/>
</dbReference>
<dbReference type="AlphaFoldDB" id="A0A951P7K9"/>
<evidence type="ECO:0000256" key="7">
    <source>
        <dbReference type="ARBA" id="ARBA00049026"/>
    </source>
</evidence>
<evidence type="ECO:0000256" key="6">
    <source>
        <dbReference type="ARBA" id="ARBA00023002"/>
    </source>
</evidence>
<dbReference type="InterPro" id="IPR003437">
    <property type="entry name" value="GcvP"/>
</dbReference>
<dbReference type="InterPro" id="IPR020581">
    <property type="entry name" value="GDC_P"/>
</dbReference>
<dbReference type="EMBL" id="JAHHHV010000014">
    <property type="protein sequence ID" value="MBW4464482.1"/>
    <property type="molecule type" value="Genomic_DNA"/>
</dbReference>
<proteinExistence type="inferred from homology"/>